<dbReference type="Pfam" id="PF00083">
    <property type="entry name" value="Sugar_tr"/>
    <property type="match status" value="1"/>
</dbReference>
<feature type="transmembrane region" description="Helical" evidence="5">
    <location>
        <begin position="38"/>
        <end position="56"/>
    </location>
</feature>
<dbReference type="GO" id="GO:0016020">
    <property type="term" value="C:membrane"/>
    <property type="evidence" value="ECO:0007669"/>
    <property type="project" value="UniProtKB-SubCell"/>
</dbReference>
<feature type="transmembrane region" description="Helical" evidence="5">
    <location>
        <begin position="459"/>
        <end position="483"/>
    </location>
</feature>
<feature type="transmembrane region" description="Helical" evidence="5">
    <location>
        <begin position="266"/>
        <end position="286"/>
    </location>
</feature>
<keyword evidence="4 5" id="KW-0472">Membrane</keyword>
<feature type="transmembrane region" description="Helical" evidence="5">
    <location>
        <begin position="428"/>
        <end position="447"/>
    </location>
</feature>
<gene>
    <name evidence="8" type="primary">LOC113793442</name>
</gene>
<protein>
    <submittedName>
        <fullName evidence="8">Organic cation transporter protein-like</fullName>
    </submittedName>
</protein>
<evidence type="ECO:0000313" key="8">
    <source>
        <dbReference type="RefSeq" id="XP_027199283.1"/>
    </source>
</evidence>
<dbReference type="OrthoDB" id="8049622at2759"/>
<evidence type="ECO:0000256" key="3">
    <source>
        <dbReference type="ARBA" id="ARBA00022989"/>
    </source>
</evidence>
<sequence length="556" mass="62799">MATKFENVDENVENENNKQINSNDFTGGFGWWQMNITIFYFVAYILTAINNLGYVFQAANTDFHCVHPIIITPTSTIDSITINNDLDPLHLNKSSTIDNFFSTPSSISNYSSSLSCENVKYCSKLIYNNSIEFDETITSKFDLICGKEWLRSFSQSMYQLGFVFSGVIIAWISDKYGRKFALQVSIAFELLGGLLLILSPSILLFTLSRLILGFGDSGRGMCLYMLLMETVGTKRRSDVIMVCNFGWIIGYLLLPILAYILHNYIIVQSIATLTMTMMAVFWLPYLPESPRWLLANEKYERAKTVLKKACKRNNRVEVVNEFEFRFESLKNKAKKLITNGKEVEEQDQQQSNGEKVTFWTMVTNKKYCMMTMILWFSFFVNGFIYHGFSLNVEILGGNVFINFALAGLVEIPSVVISLIGMRYIGRKAFTIFTIISAACCYAIIATFRLACDDLSDNDIMLVTLSMLGKMFIFATFNAIYIHAGEIFPTRLRQSGVSSCSVAARVGSTIAPFVKDLTMSFGLTNTILMFTVLSLMAAIGTFFLPETKDKDLVDTLE</sequence>
<dbReference type="InterPro" id="IPR005829">
    <property type="entry name" value="Sugar_transporter_CS"/>
</dbReference>
<dbReference type="InterPro" id="IPR036259">
    <property type="entry name" value="MFS_trans_sf"/>
</dbReference>
<organism evidence="7 8">
    <name type="scientific">Dermatophagoides pteronyssinus</name>
    <name type="common">European house dust mite</name>
    <dbReference type="NCBI Taxonomy" id="6956"/>
    <lineage>
        <taxon>Eukaryota</taxon>
        <taxon>Metazoa</taxon>
        <taxon>Ecdysozoa</taxon>
        <taxon>Arthropoda</taxon>
        <taxon>Chelicerata</taxon>
        <taxon>Arachnida</taxon>
        <taxon>Acari</taxon>
        <taxon>Acariformes</taxon>
        <taxon>Sarcoptiformes</taxon>
        <taxon>Astigmata</taxon>
        <taxon>Psoroptidia</taxon>
        <taxon>Analgoidea</taxon>
        <taxon>Pyroglyphidae</taxon>
        <taxon>Dermatophagoidinae</taxon>
        <taxon>Dermatophagoides</taxon>
    </lineage>
</organism>
<feature type="transmembrane region" description="Helical" evidence="5">
    <location>
        <begin position="239"/>
        <end position="260"/>
    </location>
</feature>
<feature type="domain" description="Major facilitator superfamily (MFS) profile" evidence="6">
    <location>
        <begin position="97"/>
        <end position="548"/>
    </location>
</feature>
<keyword evidence="2 5" id="KW-0812">Transmembrane</keyword>
<dbReference type="RefSeq" id="XP_027199283.1">
    <property type="nucleotide sequence ID" value="XM_027343482.1"/>
</dbReference>
<evidence type="ECO:0000313" key="7">
    <source>
        <dbReference type="Proteomes" id="UP000515146"/>
    </source>
</evidence>
<dbReference type="GO" id="GO:0022857">
    <property type="term" value="F:transmembrane transporter activity"/>
    <property type="evidence" value="ECO:0007669"/>
    <property type="project" value="InterPro"/>
</dbReference>
<dbReference type="OMA" id="FYFVAYI"/>
<dbReference type="KEGG" id="dpte:113793442"/>
<dbReference type="InterPro" id="IPR020846">
    <property type="entry name" value="MFS_dom"/>
</dbReference>
<reference evidence="8" key="1">
    <citation type="submission" date="2025-08" db="UniProtKB">
        <authorList>
            <consortium name="RefSeq"/>
        </authorList>
    </citation>
    <scope>IDENTIFICATION</scope>
    <source>
        <strain evidence="8">Airmid</strain>
    </source>
</reference>
<accession>A0A6P6Y1C0</accession>
<feature type="transmembrane region" description="Helical" evidence="5">
    <location>
        <begin position="156"/>
        <end position="173"/>
    </location>
</feature>
<feature type="transmembrane region" description="Helical" evidence="5">
    <location>
        <begin position="180"/>
        <end position="204"/>
    </location>
</feature>
<feature type="transmembrane region" description="Helical" evidence="5">
    <location>
        <begin position="367"/>
        <end position="388"/>
    </location>
</feature>
<dbReference type="PROSITE" id="PS50850">
    <property type="entry name" value="MFS"/>
    <property type="match status" value="1"/>
</dbReference>
<evidence type="ECO:0000256" key="2">
    <source>
        <dbReference type="ARBA" id="ARBA00022692"/>
    </source>
</evidence>
<dbReference type="SUPFAM" id="SSF103473">
    <property type="entry name" value="MFS general substrate transporter"/>
    <property type="match status" value="1"/>
</dbReference>
<dbReference type="InParanoid" id="A0A6P6Y1C0"/>
<evidence type="ECO:0000256" key="4">
    <source>
        <dbReference type="ARBA" id="ARBA00023136"/>
    </source>
</evidence>
<keyword evidence="3 5" id="KW-1133">Transmembrane helix</keyword>
<dbReference type="InterPro" id="IPR005828">
    <property type="entry name" value="MFS_sugar_transport-like"/>
</dbReference>
<feature type="transmembrane region" description="Helical" evidence="5">
    <location>
        <begin position="400"/>
        <end position="421"/>
    </location>
</feature>
<evidence type="ECO:0000256" key="5">
    <source>
        <dbReference type="SAM" id="Phobius"/>
    </source>
</evidence>
<evidence type="ECO:0000259" key="6">
    <source>
        <dbReference type="PROSITE" id="PS50850"/>
    </source>
</evidence>
<dbReference type="PANTHER" id="PTHR24064">
    <property type="entry name" value="SOLUTE CARRIER FAMILY 22 MEMBER"/>
    <property type="match status" value="1"/>
</dbReference>
<dbReference type="Gene3D" id="1.20.1250.20">
    <property type="entry name" value="MFS general substrate transporter like domains"/>
    <property type="match status" value="1"/>
</dbReference>
<dbReference type="AlphaFoldDB" id="A0A6P6Y1C0"/>
<evidence type="ECO:0000256" key="1">
    <source>
        <dbReference type="ARBA" id="ARBA00004141"/>
    </source>
</evidence>
<dbReference type="Proteomes" id="UP000515146">
    <property type="component" value="Unplaced"/>
</dbReference>
<feature type="transmembrane region" description="Helical" evidence="5">
    <location>
        <begin position="525"/>
        <end position="543"/>
    </location>
</feature>
<keyword evidence="7" id="KW-1185">Reference proteome</keyword>
<comment type="subcellular location">
    <subcellularLocation>
        <location evidence="1">Membrane</location>
        <topology evidence="1">Multi-pass membrane protein</topology>
    </subcellularLocation>
</comment>
<name>A0A6P6Y1C0_DERPT</name>
<dbReference type="PROSITE" id="PS00216">
    <property type="entry name" value="SUGAR_TRANSPORT_1"/>
    <property type="match status" value="1"/>
</dbReference>
<proteinExistence type="predicted"/>